<dbReference type="Proteomes" id="UP000013201">
    <property type="component" value="Unassembled WGS sequence"/>
</dbReference>
<feature type="domain" description="Integrase catalytic" evidence="2">
    <location>
        <begin position="113"/>
        <end position="299"/>
    </location>
</feature>
<gene>
    <name evidence="3" type="ORF">EBBID32_24130</name>
</gene>
<protein>
    <submittedName>
        <fullName evidence="3">Mobile element protein</fullName>
    </submittedName>
</protein>
<reference evidence="3 4" key="1">
    <citation type="submission" date="2013-03" db="EMBL/GenBank/DDBJ databases">
        <authorList>
            <person name="Le V."/>
        </authorList>
    </citation>
    <scope>NUCLEOTIDE SEQUENCE [LARGE SCALE GENOMIC DNA]</scope>
    <source>
        <strain evidence="3 4">BiD32</strain>
    </source>
</reference>
<evidence type="ECO:0000313" key="4">
    <source>
        <dbReference type="Proteomes" id="UP000013201"/>
    </source>
</evidence>
<evidence type="ECO:0000259" key="2">
    <source>
        <dbReference type="PROSITE" id="PS50994"/>
    </source>
</evidence>
<dbReference type="Gene3D" id="3.30.420.10">
    <property type="entry name" value="Ribonuclease H-like superfamily/Ribonuclease H"/>
    <property type="match status" value="1"/>
</dbReference>
<evidence type="ECO:0000313" key="3">
    <source>
        <dbReference type="EMBL" id="CCW18063.1"/>
    </source>
</evidence>
<dbReference type="RefSeq" id="WP_006957341.1">
    <property type="nucleotide sequence ID" value="NZ_CAVK010000119.1"/>
</dbReference>
<dbReference type="InterPro" id="IPR012337">
    <property type="entry name" value="RNaseH-like_sf"/>
</dbReference>
<dbReference type="PANTHER" id="PTHR35004:SF7">
    <property type="entry name" value="INTEGRASE PROTEIN"/>
    <property type="match status" value="1"/>
</dbReference>
<dbReference type="NCBIfam" id="NF033546">
    <property type="entry name" value="transpos_IS21"/>
    <property type="match status" value="1"/>
</dbReference>
<dbReference type="PROSITE" id="PS50994">
    <property type="entry name" value="INTEGRASE"/>
    <property type="match status" value="1"/>
</dbReference>
<dbReference type="Pfam" id="PF22483">
    <property type="entry name" value="Mu-transpos_C_2"/>
    <property type="match status" value="1"/>
</dbReference>
<organism evidence="3 4">
    <name type="scientific">Sphingobium indicum BiD32</name>
    <dbReference type="NCBI Taxonomy" id="1301087"/>
    <lineage>
        <taxon>Bacteria</taxon>
        <taxon>Pseudomonadati</taxon>
        <taxon>Pseudomonadota</taxon>
        <taxon>Alphaproteobacteria</taxon>
        <taxon>Sphingomonadales</taxon>
        <taxon>Sphingomonadaceae</taxon>
        <taxon>Sphingobium</taxon>
    </lineage>
</organism>
<name>N1MRK5_9SPHN</name>
<reference evidence="4" key="2">
    <citation type="submission" date="2013-04" db="EMBL/GenBank/DDBJ databases">
        <title>Bisphenol A degrading Sphingobium sp. strain BiD32.</title>
        <authorList>
            <person name="Nielsen J.L."/>
            <person name="Zhou N.A."/>
            <person name="Kjeldal H."/>
        </authorList>
    </citation>
    <scope>NUCLEOTIDE SEQUENCE [LARGE SCALE GENOMIC DNA]</scope>
    <source>
        <strain evidence="4">BiD32</strain>
    </source>
</reference>
<dbReference type="InterPro" id="IPR001584">
    <property type="entry name" value="Integrase_cat-core"/>
</dbReference>
<dbReference type="PANTHER" id="PTHR35004">
    <property type="entry name" value="TRANSPOSASE RV3428C-RELATED"/>
    <property type="match status" value="1"/>
</dbReference>
<proteinExistence type="inferred from homology"/>
<comment type="caution">
    <text evidence="3">The sequence shown here is derived from an EMBL/GenBank/DDBJ whole genome shotgun (WGS) entry which is preliminary data.</text>
</comment>
<accession>N1MRK5</accession>
<dbReference type="AlphaFoldDB" id="N1MRK5"/>
<dbReference type="InterPro" id="IPR036397">
    <property type="entry name" value="RNaseH_sf"/>
</dbReference>
<dbReference type="GO" id="GO:0015074">
    <property type="term" value="P:DNA integration"/>
    <property type="evidence" value="ECO:0007669"/>
    <property type="project" value="InterPro"/>
</dbReference>
<dbReference type="SUPFAM" id="SSF53098">
    <property type="entry name" value="Ribonuclease H-like"/>
    <property type="match status" value="1"/>
</dbReference>
<sequence>MERRQQGDIQVLAASRAGISERSARRIGAAASLPSQCRKARGRTREDPLAGVWEEIVVPMLRQVPMLRATSVMEELDREYPGRLHERHLRTLQRRIATWRATEGPEREVIFRQEHPPGHQSLCDFTEPADFDVTIAGLPFDHLLFHFWLAFSGWQYVKVIEGGESFTALTEGMQEALWQLGGAPATNRTDRLSAAYRNLSPHDDAAAGYQAFCDHYGIEPTRNNAGISHENGSVEAAHGHLKRSLREGLALRGSRDFVDVAAYQAFISEHVARRNARRRGEVALELAQMKPLPAFKTTDFSLATVTVTRTSTIAVRDVLYTVPSRLIGSRLRVHIYDGRLVCYLGNSQVLTLPRRRRKAHGPTHVVDYRHIIGSLVKKPQAFRRSVLRDGMFPREVFRRAWDILDATLDPRRACRVYVGLLHLAATHACEALLADHLEAVLAAGDLPDVEVARAAVAPPPSASPDVSIKQTDLTIYDSLFQHQETPDVQAF</sequence>
<dbReference type="InterPro" id="IPR054353">
    <property type="entry name" value="IstA-like_C"/>
</dbReference>
<dbReference type="EMBL" id="CAVK010000119">
    <property type="protein sequence ID" value="CCW18063.1"/>
    <property type="molecule type" value="Genomic_DNA"/>
</dbReference>
<evidence type="ECO:0000256" key="1">
    <source>
        <dbReference type="ARBA" id="ARBA00009277"/>
    </source>
</evidence>
<keyword evidence="4" id="KW-1185">Reference proteome</keyword>
<comment type="similarity">
    <text evidence="1">Belongs to the transposase IS21/IS408/IS1162 family.</text>
</comment>
<dbReference type="GO" id="GO:0003676">
    <property type="term" value="F:nucleic acid binding"/>
    <property type="evidence" value="ECO:0007669"/>
    <property type="project" value="InterPro"/>
</dbReference>